<dbReference type="GO" id="GO:0006383">
    <property type="term" value="P:transcription by RNA polymerase III"/>
    <property type="evidence" value="ECO:0007669"/>
    <property type="project" value="InterPro"/>
</dbReference>
<comment type="caution">
    <text evidence="1">The sequence shown here is derived from an EMBL/GenBank/DDBJ whole genome shotgun (WGS) entry which is preliminary data.</text>
</comment>
<protein>
    <submittedName>
        <fullName evidence="1">Uncharacterized protein</fullName>
    </submittedName>
</protein>
<proteinExistence type="predicted"/>
<dbReference type="AlphaFoldDB" id="A0A8I3ACC8"/>
<dbReference type="InterPro" id="IPR036388">
    <property type="entry name" value="WH-like_DNA-bd_sf"/>
</dbReference>
<dbReference type="OrthoDB" id="613763at2759"/>
<evidence type="ECO:0000313" key="1">
    <source>
        <dbReference type="EMBL" id="KAG6380191.1"/>
    </source>
</evidence>
<dbReference type="EMBL" id="JAGFBS010000003">
    <property type="protein sequence ID" value="KAG6380191.1"/>
    <property type="molecule type" value="Genomic_DNA"/>
</dbReference>
<gene>
    <name evidence="1" type="ORF">JVT61DRAFT_8282</name>
</gene>
<evidence type="ECO:0000313" key="2">
    <source>
        <dbReference type="Proteomes" id="UP000683000"/>
    </source>
</evidence>
<accession>A0A8I3ACC8</accession>
<keyword evidence="2" id="KW-1185">Reference proteome</keyword>
<name>A0A8I3ACC8_9AGAM</name>
<reference evidence="1" key="1">
    <citation type="submission" date="2021-03" db="EMBL/GenBank/DDBJ databases">
        <title>Evolutionary innovations through gain and loss of genes in the ectomycorrhizal Boletales.</title>
        <authorList>
            <person name="Wu G."/>
            <person name="Miyauchi S."/>
            <person name="Morin E."/>
            <person name="Yang Z.-L."/>
            <person name="Xu J."/>
            <person name="Martin F.M."/>
        </authorList>
    </citation>
    <scope>NUCLEOTIDE SEQUENCE</scope>
    <source>
        <strain evidence="1">BR01</strain>
    </source>
</reference>
<organism evidence="1 2">
    <name type="scientific">Boletus reticuloceps</name>
    <dbReference type="NCBI Taxonomy" id="495285"/>
    <lineage>
        <taxon>Eukaryota</taxon>
        <taxon>Fungi</taxon>
        <taxon>Dikarya</taxon>
        <taxon>Basidiomycota</taxon>
        <taxon>Agaricomycotina</taxon>
        <taxon>Agaricomycetes</taxon>
        <taxon>Agaricomycetidae</taxon>
        <taxon>Boletales</taxon>
        <taxon>Boletineae</taxon>
        <taxon>Boletaceae</taxon>
        <taxon>Boletoideae</taxon>
        <taxon>Boletus</taxon>
    </lineage>
</organism>
<sequence length="104" mass="11188">MSNRKLNADELRLHQAALAKNEKSLSIKDAEKLIPDGSARTAAINFLLGAGMFKVMTSSSGVTAFRAVMKKEMDVKKDMSGEEAMVLGHIQASGNEGILSLDHI</sequence>
<dbReference type="Pfam" id="PF05158">
    <property type="entry name" value="RNA_pol_Rpc34"/>
    <property type="match status" value="1"/>
</dbReference>
<dbReference type="GO" id="GO:0005666">
    <property type="term" value="C:RNA polymerase III complex"/>
    <property type="evidence" value="ECO:0007669"/>
    <property type="project" value="InterPro"/>
</dbReference>
<dbReference type="Proteomes" id="UP000683000">
    <property type="component" value="Unassembled WGS sequence"/>
</dbReference>
<dbReference type="InterPro" id="IPR007832">
    <property type="entry name" value="RNA_pol_Rpc34"/>
</dbReference>
<dbReference type="Gene3D" id="1.10.10.10">
    <property type="entry name" value="Winged helix-like DNA-binding domain superfamily/Winged helix DNA-binding domain"/>
    <property type="match status" value="1"/>
</dbReference>